<keyword evidence="2" id="KW-1185">Reference proteome</keyword>
<organism evidence="1 2">
    <name type="scientific">Senna tora</name>
    <dbReference type="NCBI Taxonomy" id="362788"/>
    <lineage>
        <taxon>Eukaryota</taxon>
        <taxon>Viridiplantae</taxon>
        <taxon>Streptophyta</taxon>
        <taxon>Embryophyta</taxon>
        <taxon>Tracheophyta</taxon>
        <taxon>Spermatophyta</taxon>
        <taxon>Magnoliopsida</taxon>
        <taxon>eudicotyledons</taxon>
        <taxon>Gunneridae</taxon>
        <taxon>Pentapetalae</taxon>
        <taxon>rosids</taxon>
        <taxon>fabids</taxon>
        <taxon>Fabales</taxon>
        <taxon>Fabaceae</taxon>
        <taxon>Caesalpinioideae</taxon>
        <taxon>Cassia clade</taxon>
        <taxon>Senna</taxon>
    </lineage>
</organism>
<accession>A0A834SUH4</accession>
<sequence length="28" mass="3345">MEIGLLEEEAMSQKDKKWFQKKSVFSNI</sequence>
<gene>
    <name evidence="1" type="ORF">G2W53_040153</name>
</gene>
<name>A0A834SUH4_9FABA</name>
<proteinExistence type="predicted"/>
<evidence type="ECO:0000313" key="1">
    <source>
        <dbReference type="EMBL" id="KAF7807992.1"/>
    </source>
</evidence>
<dbReference type="EMBL" id="JAAIUW010000012">
    <property type="protein sequence ID" value="KAF7807992.1"/>
    <property type="molecule type" value="Genomic_DNA"/>
</dbReference>
<dbReference type="AlphaFoldDB" id="A0A834SUH4"/>
<comment type="caution">
    <text evidence="1">The sequence shown here is derived from an EMBL/GenBank/DDBJ whole genome shotgun (WGS) entry which is preliminary data.</text>
</comment>
<dbReference type="Proteomes" id="UP000634136">
    <property type="component" value="Unassembled WGS sequence"/>
</dbReference>
<reference evidence="1" key="1">
    <citation type="submission" date="2020-09" db="EMBL/GenBank/DDBJ databases">
        <title>Genome-Enabled Discovery of Anthraquinone Biosynthesis in Senna tora.</title>
        <authorList>
            <person name="Kang S.-H."/>
            <person name="Pandey R.P."/>
            <person name="Lee C.-M."/>
            <person name="Sim J.-S."/>
            <person name="Jeong J.-T."/>
            <person name="Choi B.-S."/>
            <person name="Jung M."/>
            <person name="Ginzburg D."/>
            <person name="Zhao K."/>
            <person name="Won S.Y."/>
            <person name="Oh T.-J."/>
            <person name="Yu Y."/>
            <person name="Kim N.-H."/>
            <person name="Lee O.R."/>
            <person name="Lee T.-H."/>
            <person name="Bashyal P."/>
            <person name="Kim T.-S."/>
            <person name="Lee W.-H."/>
            <person name="Kawkins C."/>
            <person name="Kim C.-K."/>
            <person name="Kim J.S."/>
            <person name="Ahn B.O."/>
            <person name="Rhee S.Y."/>
            <person name="Sohng J.K."/>
        </authorList>
    </citation>
    <scope>NUCLEOTIDE SEQUENCE</scope>
    <source>
        <tissue evidence="1">Leaf</tissue>
    </source>
</reference>
<protein>
    <submittedName>
        <fullName evidence="1">Uncharacterized protein</fullName>
    </submittedName>
</protein>
<evidence type="ECO:0000313" key="2">
    <source>
        <dbReference type="Proteomes" id="UP000634136"/>
    </source>
</evidence>